<feature type="compositionally biased region" description="Basic and acidic residues" evidence="4">
    <location>
        <begin position="153"/>
        <end position="163"/>
    </location>
</feature>
<name>A0A8S0ZA81_ARCPL</name>
<organism evidence="6 7">
    <name type="scientific">Arctia plantaginis</name>
    <name type="common">Wood tiger moth</name>
    <name type="synonym">Phalaena plantaginis</name>
    <dbReference type="NCBI Taxonomy" id="874455"/>
    <lineage>
        <taxon>Eukaryota</taxon>
        <taxon>Metazoa</taxon>
        <taxon>Ecdysozoa</taxon>
        <taxon>Arthropoda</taxon>
        <taxon>Hexapoda</taxon>
        <taxon>Insecta</taxon>
        <taxon>Pterygota</taxon>
        <taxon>Neoptera</taxon>
        <taxon>Endopterygota</taxon>
        <taxon>Lepidoptera</taxon>
        <taxon>Glossata</taxon>
        <taxon>Ditrysia</taxon>
        <taxon>Noctuoidea</taxon>
        <taxon>Erebidae</taxon>
        <taxon>Arctiinae</taxon>
        <taxon>Arctia</taxon>
    </lineage>
</organism>
<dbReference type="PROSITE" id="PS51155">
    <property type="entry name" value="CHIT_BIND_RR_2"/>
    <property type="match status" value="1"/>
</dbReference>
<evidence type="ECO:0000256" key="4">
    <source>
        <dbReference type="SAM" id="MobiDB-lite"/>
    </source>
</evidence>
<protein>
    <submittedName>
        <fullName evidence="6">Uncharacterized protein</fullName>
    </submittedName>
</protein>
<dbReference type="EMBL" id="CADEBD010000284">
    <property type="protein sequence ID" value="CAB3229134.1"/>
    <property type="molecule type" value="Genomic_DNA"/>
</dbReference>
<evidence type="ECO:0000256" key="5">
    <source>
        <dbReference type="SAM" id="SignalP"/>
    </source>
</evidence>
<feature type="compositionally biased region" description="Polar residues" evidence="4">
    <location>
        <begin position="167"/>
        <end position="188"/>
    </location>
</feature>
<dbReference type="PANTHER" id="PTHR10380:SF173">
    <property type="entry name" value="CUTICULAR PROTEIN 47EF, ISOFORM C-RELATED"/>
    <property type="match status" value="1"/>
</dbReference>
<evidence type="ECO:0000313" key="6">
    <source>
        <dbReference type="EMBL" id="CAB3229134.1"/>
    </source>
</evidence>
<evidence type="ECO:0000256" key="1">
    <source>
        <dbReference type="ARBA" id="ARBA00022460"/>
    </source>
</evidence>
<keyword evidence="2 5" id="KW-0732">Signal</keyword>
<dbReference type="PANTHER" id="PTHR10380">
    <property type="entry name" value="CUTICLE PROTEIN"/>
    <property type="match status" value="1"/>
</dbReference>
<dbReference type="Proteomes" id="UP000494256">
    <property type="component" value="Unassembled WGS sequence"/>
</dbReference>
<reference evidence="6 7" key="1">
    <citation type="submission" date="2020-04" db="EMBL/GenBank/DDBJ databases">
        <authorList>
            <person name="Wallbank WR R."/>
            <person name="Pardo Diaz C."/>
            <person name="Kozak K."/>
            <person name="Martin S."/>
            <person name="Jiggins C."/>
            <person name="Moest M."/>
            <person name="Warren A I."/>
            <person name="Byers J.R.P. K."/>
            <person name="Montejo-Kovacevich G."/>
            <person name="Yen C E."/>
        </authorList>
    </citation>
    <scope>NUCLEOTIDE SEQUENCE [LARGE SCALE GENOMIC DNA]</scope>
</reference>
<dbReference type="OrthoDB" id="68056at2759"/>
<keyword evidence="1 3" id="KW-0193">Cuticle</keyword>
<feature type="region of interest" description="Disordered" evidence="4">
    <location>
        <begin position="27"/>
        <end position="54"/>
    </location>
</feature>
<dbReference type="GO" id="GO:0062129">
    <property type="term" value="C:chitin-based extracellular matrix"/>
    <property type="evidence" value="ECO:0007669"/>
    <property type="project" value="TreeGrafter"/>
</dbReference>
<comment type="caution">
    <text evidence="6">The sequence shown here is derived from an EMBL/GenBank/DDBJ whole genome shotgun (WGS) entry which is preliminary data.</text>
</comment>
<evidence type="ECO:0000256" key="2">
    <source>
        <dbReference type="ARBA" id="ARBA00022729"/>
    </source>
</evidence>
<dbReference type="GO" id="GO:0008010">
    <property type="term" value="F:structural constituent of chitin-based larval cuticle"/>
    <property type="evidence" value="ECO:0007669"/>
    <property type="project" value="TreeGrafter"/>
</dbReference>
<dbReference type="PRINTS" id="PR00947">
    <property type="entry name" value="CUTICLE"/>
</dbReference>
<dbReference type="Pfam" id="PF00379">
    <property type="entry name" value="Chitin_bind_4"/>
    <property type="match status" value="1"/>
</dbReference>
<dbReference type="PROSITE" id="PS00233">
    <property type="entry name" value="CHIT_BIND_RR_1"/>
    <property type="match status" value="1"/>
</dbReference>
<dbReference type="InterPro" id="IPR000618">
    <property type="entry name" value="Insect_cuticle"/>
</dbReference>
<sequence length="188" mass="19895">MKLFIITAVFALSSAAELPSRNYIPPGVQGGQGNYHVGGSGAGHTGNRRPQQDAEKNAAIIKQEQVISENGNYHFGYETSNGIRAEEAGDTVNAQGGFAYIGDDGHTYTVTYTAGEGGFRPQGEHLPVPPPTPVAILEALKKNEQDEAAGIFDDGKYHPEQDGGSHNVPNFGSPNHQGSFSSSGGYKY</sequence>
<dbReference type="InterPro" id="IPR031311">
    <property type="entry name" value="CHIT_BIND_RR_consensus"/>
</dbReference>
<feature type="compositionally biased region" description="Gly residues" evidence="4">
    <location>
        <begin position="28"/>
        <end position="44"/>
    </location>
</feature>
<accession>A0A8S0ZA81</accession>
<dbReference type="InterPro" id="IPR050468">
    <property type="entry name" value="Cuticle_Struct_Prot"/>
</dbReference>
<feature type="chain" id="PRO_5035804826" evidence="5">
    <location>
        <begin position="16"/>
        <end position="188"/>
    </location>
</feature>
<feature type="signal peptide" evidence="5">
    <location>
        <begin position="1"/>
        <end position="15"/>
    </location>
</feature>
<evidence type="ECO:0000313" key="7">
    <source>
        <dbReference type="Proteomes" id="UP000494256"/>
    </source>
</evidence>
<gene>
    <name evidence="6" type="ORF">APLA_LOCUS3898</name>
</gene>
<proteinExistence type="predicted"/>
<evidence type="ECO:0000256" key="3">
    <source>
        <dbReference type="PROSITE-ProRule" id="PRU00497"/>
    </source>
</evidence>
<dbReference type="AlphaFoldDB" id="A0A8S0ZA81"/>
<feature type="region of interest" description="Disordered" evidence="4">
    <location>
        <begin position="152"/>
        <end position="188"/>
    </location>
</feature>